<evidence type="ECO:0000256" key="6">
    <source>
        <dbReference type="SAM" id="Phobius"/>
    </source>
</evidence>
<dbReference type="InterPro" id="IPR001123">
    <property type="entry name" value="LeuE-type"/>
</dbReference>
<dbReference type="GO" id="GO:0005886">
    <property type="term" value="C:plasma membrane"/>
    <property type="evidence" value="ECO:0007669"/>
    <property type="project" value="UniProtKB-SubCell"/>
</dbReference>
<proteinExistence type="predicted"/>
<dbReference type="Proteomes" id="UP000678545">
    <property type="component" value="Unassembled WGS sequence"/>
</dbReference>
<evidence type="ECO:0000256" key="1">
    <source>
        <dbReference type="ARBA" id="ARBA00004651"/>
    </source>
</evidence>
<dbReference type="RefSeq" id="WP_212674732.1">
    <property type="nucleotide sequence ID" value="NZ_JAGSPJ010000002.1"/>
</dbReference>
<evidence type="ECO:0000256" key="5">
    <source>
        <dbReference type="ARBA" id="ARBA00023136"/>
    </source>
</evidence>
<sequence>MFELNAVLTVAFAGLLLSASPGPSMAYVLSRSVQYGVSGGMASSLGLAMGGVLHAFFAAMGLSLLAVKFPWLLQLVKYAGAIYLLYLAYDSFMSATKIEEDEIAELNDTSEAEISVIRAKNIQAQQTSIGKNDIVRLFINGIIIELSNPKTIIFFLSFMPQFVENKSTSAVFFLSALIPITAIPADLLAIFAGGMIANRLRQRAWVTRSINFAVALVLLVIALLVLI</sequence>
<comment type="subcellular location">
    <subcellularLocation>
        <location evidence="1">Cell membrane</location>
        <topology evidence="1">Multi-pass membrane protein</topology>
    </subcellularLocation>
</comment>
<evidence type="ECO:0000313" key="8">
    <source>
        <dbReference type="Proteomes" id="UP000678545"/>
    </source>
</evidence>
<name>A0A941E2S0_9BURK</name>
<dbReference type="AlphaFoldDB" id="A0A941E2S0"/>
<gene>
    <name evidence="7" type="ORF">KDM90_06225</name>
</gene>
<accession>A0A941E2S0</accession>
<keyword evidence="8" id="KW-1185">Reference proteome</keyword>
<keyword evidence="2" id="KW-1003">Cell membrane</keyword>
<dbReference type="EMBL" id="JAGSPJ010000002">
    <property type="protein sequence ID" value="MBR7799589.1"/>
    <property type="molecule type" value="Genomic_DNA"/>
</dbReference>
<reference evidence="7" key="1">
    <citation type="submission" date="2021-04" db="EMBL/GenBank/DDBJ databases">
        <title>novel species isolated from subtropical streams in China.</title>
        <authorList>
            <person name="Lu H."/>
        </authorList>
    </citation>
    <scope>NUCLEOTIDE SEQUENCE</scope>
    <source>
        <strain evidence="7">FT137W</strain>
    </source>
</reference>
<evidence type="ECO:0000256" key="3">
    <source>
        <dbReference type="ARBA" id="ARBA00022692"/>
    </source>
</evidence>
<feature type="transmembrane region" description="Helical" evidence="6">
    <location>
        <begin position="209"/>
        <end position="226"/>
    </location>
</feature>
<dbReference type="PANTHER" id="PTHR30086">
    <property type="entry name" value="ARGININE EXPORTER PROTEIN ARGO"/>
    <property type="match status" value="1"/>
</dbReference>
<dbReference type="Pfam" id="PF01810">
    <property type="entry name" value="LysE"/>
    <property type="match status" value="1"/>
</dbReference>
<evidence type="ECO:0000256" key="4">
    <source>
        <dbReference type="ARBA" id="ARBA00022989"/>
    </source>
</evidence>
<protein>
    <submittedName>
        <fullName evidence="7">LysE family translocator</fullName>
    </submittedName>
</protein>
<dbReference type="PIRSF" id="PIRSF006324">
    <property type="entry name" value="LeuE"/>
    <property type="match status" value="1"/>
</dbReference>
<organism evidence="7 8">
    <name type="scientific">Undibacterium fentianense</name>
    <dbReference type="NCBI Taxonomy" id="2828728"/>
    <lineage>
        <taxon>Bacteria</taxon>
        <taxon>Pseudomonadati</taxon>
        <taxon>Pseudomonadota</taxon>
        <taxon>Betaproteobacteria</taxon>
        <taxon>Burkholderiales</taxon>
        <taxon>Oxalobacteraceae</taxon>
        <taxon>Undibacterium</taxon>
    </lineage>
</organism>
<keyword evidence="3 6" id="KW-0812">Transmembrane</keyword>
<feature type="transmembrane region" description="Helical" evidence="6">
    <location>
        <begin position="42"/>
        <end position="67"/>
    </location>
</feature>
<feature type="transmembrane region" description="Helical" evidence="6">
    <location>
        <begin position="170"/>
        <end position="197"/>
    </location>
</feature>
<keyword evidence="4 6" id="KW-1133">Transmembrane helix</keyword>
<comment type="caution">
    <text evidence="7">The sequence shown here is derived from an EMBL/GenBank/DDBJ whole genome shotgun (WGS) entry which is preliminary data.</text>
</comment>
<feature type="transmembrane region" description="Helical" evidence="6">
    <location>
        <begin position="137"/>
        <end position="158"/>
    </location>
</feature>
<keyword evidence="5 6" id="KW-0472">Membrane</keyword>
<evidence type="ECO:0000313" key="7">
    <source>
        <dbReference type="EMBL" id="MBR7799589.1"/>
    </source>
</evidence>
<evidence type="ECO:0000256" key="2">
    <source>
        <dbReference type="ARBA" id="ARBA00022475"/>
    </source>
</evidence>
<dbReference type="GO" id="GO:0015171">
    <property type="term" value="F:amino acid transmembrane transporter activity"/>
    <property type="evidence" value="ECO:0007669"/>
    <property type="project" value="TreeGrafter"/>
</dbReference>
<dbReference type="PANTHER" id="PTHR30086:SF20">
    <property type="entry name" value="ARGININE EXPORTER PROTEIN ARGO-RELATED"/>
    <property type="match status" value="1"/>
</dbReference>